<keyword evidence="1 2" id="KW-0238">DNA-binding</keyword>
<gene>
    <name evidence="4" type="ORF">PQU92_16330</name>
</gene>
<dbReference type="SUPFAM" id="SSF46689">
    <property type="entry name" value="Homeodomain-like"/>
    <property type="match status" value="1"/>
</dbReference>
<proteinExistence type="predicted"/>
<sequence>MTTTVNGTPSTAAERRKRILDIARDAFFRDGFVATTMSAIAAKVGGSKTTLYSYFPSKEDLLEAYITDLCDRLHQQVEFSADPDNLPETLTAIGTAALRFLGWEEMSQAGLLVIEESRRNPDLARRFYEAGPGKGRIRMVRLLQVAHDRGHVHVPDPHASAEAFAGMLFGDLHMKRLFNINETLDETAIQRRVSHAVRVFMMAHAVK</sequence>
<comment type="caution">
    <text evidence="4">The sequence shown here is derived from an EMBL/GenBank/DDBJ whole genome shotgun (WGS) entry which is preliminary data.</text>
</comment>
<keyword evidence="5" id="KW-1185">Reference proteome</keyword>
<evidence type="ECO:0000259" key="3">
    <source>
        <dbReference type="PROSITE" id="PS50977"/>
    </source>
</evidence>
<dbReference type="PROSITE" id="PS50977">
    <property type="entry name" value="HTH_TETR_2"/>
    <property type="match status" value="1"/>
</dbReference>
<dbReference type="PANTHER" id="PTHR30055:SF146">
    <property type="entry name" value="HTH-TYPE TRANSCRIPTIONAL DUAL REGULATOR CECR"/>
    <property type="match status" value="1"/>
</dbReference>
<evidence type="ECO:0000313" key="5">
    <source>
        <dbReference type="Proteomes" id="UP001214854"/>
    </source>
</evidence>
<evidence type="ECO:0000256" key="1">
    <source>
        <dbReference type="ARBA" id="ARBA00023125"/>
    </source>
</evidence>
<dbReference type="PANTHER" id="PTHR30055">
    <property type="entry name" value="HTH-TYPE TRANSCRIPTIONAL REGULATOR RUTR"/>
    <property type="match status" value="1"/>
</dbReference>
<dbReference type="EMBL" id="JAQQKX010000016">
    <property type="protein sequence ID" value="MDC7684853.1"/>
    <property type="molecule type" value="Genomic_DNA"/>
</dbReference>
<name>A0ABT5HXT0_9CAUL</name>
<reference evidence="4 5" key="1">
    <citation type="submission" date="2023-01" db="EMBL/GenBank/DDBJ databases">
        <title>Novel species of the genus Asticcacaulis isolated from rivers.</title>
        <authorList>
            <person name="Lu H."/>
        </authorList>
    </citation>
    <scope>NUCLEOTIDE SEQUENCE [LARGE SCALE GENOMIC DNA]</scope>
    <source>
        <strain evidence="4 5">BYS171W</strain>
    </source>
</reference>
<dbReference type="InterPro" id="IPR050109">
    <property type="entry name" value="HTH-type_TetR-like_transc_reg"/>
</dbReference>
<dbReference type="RefSeq" id="WP_272749324.1">
    <property type="nucleotide sequence ID" value="NZ_JAQQKX010000016.1"/>
</dbReference>
<evidence type="ECO:0000256" key="2">
    <source>
        <dbReference type="PROSITE-ProRule" id="PRU00335"/>
    </source>
</evidence>
<dbReference type="InterPro" id="IPR009057">
    <property type="entry name" value="Homeodomain-like_sf"/>
</dbReference>
<dbReference type="InterPro" id="IPR001647">
    <property type="entry name" value="HTH_TetR"/>
</dbReference>
<dbReference type="Pfam" id="PF14246">
    <property type="entry name" value="TetR_C_7"/>
    <property type="match status" value="1"/>
</dbReference>
<evidence type="ECO:0000313" key="4">
    <source>
        <dbReference type="EMBL" id="MDC7684853.1"/>
    </source>
</evidence>
<feature type="DNA-binding region" description="H-T-H motif" evidence="2">
    <location>
        <begin position="36"/>
        <end position="55"/>
    </location>
</feature>
<dbReference type="Pfam" id="PF00440">
    <property type="entry name" value="TetR_N"/>
    <property type="match status" value="1"/>
</dbReference>
<dbReference type="InterPro" id="IPR039536">
    <property type="entry name" value="TetR_C_Proteobacteria"/>
</dbReference>
<accession>A0ABT5HXT0</accession>
<dbReference type="Gene3D" id="1.10.357.10">
    <property type="entry name" value="Tetracycline Repressor, domain 2"/>
    <property type="match status" value="1"/>
</dbReference>
<protein>
    <submittedName>
        <fullName evidence="4">TetR/AcrR family transcriptional regulator</fullName>
    </submittedName>
</protein>
<feature type="domain" description="HTH tetR-type" evidence="3">
    <location>
        <begin position="13"/>
        <end position="73"/>
    </location>
</feature>
<dbReference type="InterPro" id="IPR036271">
    <property type="entry name" value="Tet_transcr_reg_TetR-rel_C_sf"/>
</dbReference>
<dbReference type="SUPFAM" id="SSF48498">
    <property type="entry name" value="Tetracyclin repressor-like, C-terminal domain"/>
    <property type="match status" value="1"/>
</dbReference>
<dbReference type="Proteomes" id="UP001214854">
    <property type="component" value="Unassembled WGS sequence"/>
</dbReference>
<organism evidence="4 5">
    <name type="scientific">Asticcacaulis aquaticus</name>
    <dbReference type="NCBI Taxonomy" id="2984212"/>
    <lineage>
        <taxon>Bacteria</taxon>
        <taxon>Pseudomonadati</taxon>
        <taxon>Pseudomonadota</taxon>
        <taxon>Alphaproteobacteria</taxon>
        <taxon>Caulobacterales</taxon>
        <taxon>Caulobacteraceae</taxon>
        <taxon>Asticcacaulis</taxon>
    </lineage>
</organism>
<dbReference type="PRINTS" id="PR00455">
    <property type="entry name" value="HTHTETR"/>
</dbReference>